<protein>
    <recommendedName>
        <fullName evidence="5">DUF4386 family protein</fullName>
    </recommendedName>
</protein>
<name>A0A2X0J849_9ACTN</name>
<dbReference type="AlphaFoldDB" id="A0A2X0J849"/>
<keyword evidence="4" id="KW-1185">Reference proteome</keyword>
<feature type="region of interest" description="Disordered" evidence="1">
    <location>
        <begin position="208"/>
        <end position="231"/>
    </location>
</feature>
<keyword evidence="2" id="KW-0472">Membrane</keyword>
<organism evidence="3 4">
    <name type="scientific">Streptacidiphilus pinicola</name>
    <dbReference type="NCBI Taxonomy" id="2219663"/>
    <lineage>
        <taxon>Bacteria</taxon>
        <taxon>Bacillati</taxon>
        <taxon>Actinomycetota</taxon>
        <taxon>Actinomycetes</taxon>
        <taxon>Kitasatosporales</taxon>
        <taxon>Streptomycetaceae</taxon>
        <taxon>Streptacidiphilus</taxon>
    </lineage>
</organism>
<dbReference type="EMBL" id="QKYN01000027">
    <property type="protein sequence ID" value="RAG86446.1"/>
    <property type="molecule type" value="Genomic_DNA"/>
</dbReference>
<proteinExistence type="predicted"/>
<keyword evidence="2" id="KW-0812">Transmembrane</keyword>
<evidence type="ECO:0008006" key="5">
    <source>
        <dbReference type="Google" id="ProtNLM"/>
    </source>
</evidence>
<reference evidence="3 4" key="1">
    <citation type="submission" date="2018-06" db="EMBL/GenBank/DDBJ databases">
        <title>Streptacidiphilus pinicola sp. nov., isolated from pine grove soil.</title>
        <authorList>
            <person name="Roh S.G."/>
            <person name="Park S."/>
            <person name="Kim M.-K."/>
            <person name="Yun B.-R."/>
            <person name="Park J."/>
            <person name="Kim M.J."/>
            <person name="Kim Y.S."/>
            <person name="Kim S.B."/>
        </authorList>
    </citation>
    <scope>NUCLEOTIDE SEQUENCE [LARGE SCALE GENOMIC DNA]</scope>
    <source>
        <strain evidence="3 4">MMS16-CNU450</strain>
    </source>
</reference>
<feature type="compositionally biased region" description="Basic residues" evidence="1">
    <location>
        <begin position="218"/>
        <end position="231"/>
    </location>
</feature>
<keyword evidence="2" id="KW-1133">Transmembrane helix</keyword>
<evidence type="ECO:0000313" key="4">
    <source>
        <dbReference type="Proteomes" id="UP000248889"/>
    </source>
</evidence>
<evidence type="ECO:0000256" key="2">
    <source>
        <dbReference type="SAM" id="Phobius"/>
    </source>
</evidence>
<evidence type="ECO:0000313" key="3">
    <source>
        <dbReference type="EMBL" id="RAG86446.1"/>
    </source>
</evidence>
<sequence>MSNERMARWMGPLALAFLVSIVLGFFVLAPSAPNQNASAASVIAYYQAHGTAALAGIYVIGVGLVLLAFFVGALRIALSKADGGHDWMPTTAFAGGILFIGAFAVNGVLHFALIQAAHNGRVDMVRTLNFIDNNSQVAVLLGVSVLALATGAAILAEASLPAWLGWLSIVIGVLPVIGGLGFIALLALPILLTILGFVIGNRTTATAAEGTGASTPRRTTRAPHRLTLRHH</sequence>
<dbReference type="OrthoDB" id="3854013at2"/>
<feature type="transmembrane region" description="Helical" evidence="2">
    <location>
        <begin position="163"/>
        <end position="192"/>
    </location>
</feature>
<evidence type="ECO:0000256" key="1">
    <source>
        <dbReference type="SAM" id="MobiDB-lite"/>
    </source>
</evidence>
<feature type="transmembrane region" description="Helical" evidence="2">
    <location>
        <begin position="137"/>
        <end position="156"/>
    </location>
</feature>
<gene>
    <name evidence="3" type="ORF">DN069_06445</name>
</gene>
<accession>A0A2X0J849</accession>
<dbReference type="Proteomes" id="UP000248889">
    <property type="component" value="Unassembled WGS sequence"/>
</dbReference>
<dbReference type="RefSeq" id="WP_111499859.1">
    <property type="nucleotide sequence ID" value="NZ_QKYN01000027.1"/>
</dbReference>
<feature type="transmembrane region" description="Helical" evidence="2">
    <location>
        <begin position="55"/>
        <end position="78"/>
    </location>
</feature>
<comment type="caution">
    <text evidence="3">The sequence shown here is derived from an EMBL/GenBank/DDBJ whole genome shotgun (WGS) entry which is preliminary data.</text>
</comment>
<feature type="transmembrane region" description="Helical" evidence="2">
    <location>
        <begin position="90"/>
        <end position="117"/>
    </location>
</feature>